<evidence type="ECO:0000256" key="8">
    <source>
        <dbReference type="SAM" id="Phobius"/>
    </source>
</evidence>
<dbReference type="InterPro" id="IPR036640">
    <property type="entry name" value="ABC1_TM_sf"/>
</dbReference>
<dbReference type="GO" id="GO:0005886">
    <property type="term" value="C:plasma membrane"/>
    <property type="evidence" value="ECO:0007669"/>
    <property type="project" value="UniProtKB-SubCell"/>
</dbReference>
<dbReference type="Proteomes" id="UP000264062">
    <property type="component" value="Unassembled WGS sequence"/>
</dbReference>
<evidence type="ECO:0000256" key="2">
    <source>
        <dbReference type="ARBA" id="ARBA00022448"/>
    </source>
</evidence>
<feature type="transmembrane region" description="Helical" evidence="8">
    <location>
        <begin position="244"/>
        <end position="263"/>
    </location>
</feature>
<keyword evidence="5 11" id="KW-0067">ATP-binding</keyword>
<dbReference type="EMBL" id="DMZY01000056">
    <property type="protein sequence ID" value="HAV91896.1"/>
    <property type="molecule type" value="Genomic_DNA"/>
</dbReference>
<keyword evidence="2" id="KW-0813">Transport</keyword>
<sequence>MEEERQYKTSDKNLLRNIWMYSKKYLFQIILTFIFLIIISFLQIVLPVISKTAIDNYIQKNYTAFHITDASLKIFEKNLSYSYKTDSLLFVPSRIISKDEYYAMKRDSVMLEEKYYPVDIKFKEYLSSEEIEYEVSTAYLFVEQNALRKMDVTHLKEVRSKDISSVKKFALLYVILLIVSFLFNYMQVIILAIVSENIMYDMRDKMMKHLMSLSMDFFHKNPIGRLVTRATNDIAALRELFTDVFIYSAKDIITIIGVIIIMLKMSWKLTFVVLSTMPFVFLLLFLFQKFARGAYRDVRTTLAKVNAFLSESITGVSLIQAFHQEKESFDDFAVTGKNYYKANMRQLFVFSIFRPLIDVMSYITIAIMIYVGGRGIFNGEFTIGILFAFLSYIELFFRPIFDFSEKYNIYQSAMASSERIFLLFEEKSSIKEPENPVIPKNSFGKIEFKNVSFEYKKNEPVLKNVSFTIEPNSSAAFVGATGAGKTTIINLLMRYYDATEGEILIDGINIKDMKIEFLRSYFGLVMQDVMIFSGDIKYNILLNRNIDDKTMIEYAEYVNADKFIDKLPKTYDTMLNERGSNLSTGQRQLLAFARALVDQPKVLILDEATSNIDSETEYLIQDAIKKIMHDRTTIAIAHRLSTIQDAHMIYALQKGRIVEQGTHKELLANRKYYYDLYKLQYVK</sequence>
<evidence type="ECO:0000256" key="5">
    <source>
        <dbReference type="ARBA" id="ARBA00022840"/>
    </source>
</evidence>
<keyword evidence="6 8" id="KW-1133">Transmembrane helix</keyword>
<feature type="transmembrane region" description="Helical" evidence="8">
    <location>
        <begin position="347"/>
        <end position="370"/>
    </location>
</feature>
<evidence type="ECO:0000256" key="4">
    <source>
        <dbReference type="ARBA" id="ARBA00022741"/>
    </source>
</evidence>
<evidence type="ECO:0000313" key="11">
    <source>
        <dbReference type="EMBL" id="HAV91896.1"/>
    </source>
</evidence>
<protein>
    <submittedName>
        <fullName evidence="11">ABC transporter ATP-binding protein</fullName>
    </submittedName>
</protein>
<evidence type="ECO:0000313" key="12">
    <source>
        <dbReference type="Proteomes" id="UP000264062"/>
    </source>
</evidence>
<feature type="transmembrane region" description="Helical" evidence="8">
    <location>
        <begin position="269"/>
        <end position="287"/>
    </location>
</feature>
<dbReference type="SMART" id="SM00382">
    <property type="entry name" value="AAA"/>
    <property type="match status" value="1"/>
</dbReference>
<dbReference type="GO" id="GO:0015421">
    <property type="term" value="F:ABC-type oligopeptide transporter activity"/>
    <property type="evidence" value="ECO:0007669"/>
    <property type="project" value="TreeGrafter"/>
</dbReference>
<dbReference type="CDD" id="cd18544">
    <property type="entry name" value="ABC_6TM_TmrA_like"/>
    <property type="match status" value="1"/>
</dbReference>
<dbReference type="AlphaFoldDB" id="A0A350H8N0"/>
<dbReference type="InterPro" id="IPR027417">
    <property type="entry name" value="P-loop_NTPase"/>
</dbReference>
<evidence type="ECO:0000256" key="6">
    <source>
        <dbReference type="ARBA" id="ARBA00022989"/>
    </source>
</evidence>
<reference evidence="11 12" key="1">
    <citation type="journal article" date="2018" name="Nat. Biotechnol.">
        <title>A standardized bacterial taxonomy based on genome phylogeny substantially revises the tree of life.</title>
        <authorList>
            <person name="Parks D.H."/>
            <person name="Chuvochina M."/>
            <person name="Waite D.W."/>
            <person name="Rinke C."/>
            <person name="Skarshewski A."/>
            <person name="Chaumeil P.A."/>
            <person name="Hugenholtz P."/>
        </authorList>
    </citation>
    <scope>NUCLEOTIDE SEQUENCE [LARGE SCALE GENOMIC DNA]</scope>
    <source>
        <strain evidence="11">UBA9956</strain>
    </source>
</reference>
<feature type="transmembrane region" description="Helical" evidence="8">
    <location>
        <begin position="170"/>
        <end position="194"/>
    </location>
</feature>
<dbReference type="PROSITE" id="PS50929">
    <property type="entry name" value="ABC_TM1F"/>
    <property type="match status" value="1"/>
</dbReference>
<feature type="domain" description="ABC transporter" evidence="9">
    <location>
        <begin position="446"/>
        <end position="679"/>
    </location>
</feature>
<organism evidence="11 12">
    <name type="scientific">candidate division WOR-3 bacterium</name>
    <dbReference type="NCBI Taxonomy" id="2052148"/>
    <lineage>
        <taxon>Bacteria</taxon>
        <taxon>Bacteria division WOR-3</taxon>
    </lineage>
</organism>
<feature type="transmembrane region" description="Helical" evidence="8">
    <location>
        <begin position="25"/>
        <end position="46"/>
    </location>
</feature>
<keyword evidence="3 8" id="KW-0812">Transmembrane</keyword>
<comment type="caution">
    <text evidence="11">The sequence shown here is derived from an EMBL/GenBank/DDBJ whole genome shotgun (WGS) entry which is preliminary data.</text>
</comment>
<dbReference type="GO" id="GO:0016887">
    <property type="term" value="F:ATP hydrolysis activity"/>
    <property type="evidence" value="ECO:0007669"/>
    <property type="project" value="InterPro"/>
</dbReference>
<comment type="subcellular location">
    <subcellularLocation>
        <location evidence="1">Cell membrane</location>
        <topology evidence="1">Multi-pass membrane protein</topology>
    </subcellularLocation>
</comment>
<evidence type="ECO:0000256" key="7">
    <source>
        <dbReference type="ARBA" id="ARBA00023136"/>
    </source>
</evidence>
<name>A0A350H8N0_UNCW3</name>
<feature type="transmembrane region" description="Helical" evidence="8">
    <location>
        <begin position="376"/>
        <end position="397"/>
    </location>
</feature>
<dbReference type="InterPro" id="IPR039421">
    <property type="entry name" value="Type_1_exporter"/>
</dbReference>
<evidence type="ECO:0000256" key="3">
    <source>
        <dbReference type="ARBA" id="ARBA00022692"/>
    </source>
</evidence>
<dbReference type="CDD" id="cd03254">
    <property type="entry name" value="ABCC_Glucan_exporter_like"/>
    <property type="match status" value="1"/>
</dbReference>
<evidence type="ECO:0000259" key="10">
    <source>
        <dbReference type="PROSITE" id="PS50929"/>
    </source>
</evidence>
<keyword evidence="7 8" id="KW-0472">Membrane</keyword>
<evidence type="ECO:0000259" key="9">
    <source>
        <dbReference type="PROSITE" id="PS50893"/>
    </source>
</evidence>
<dbReference type="PROSITE" id="PS50893">
    <property type="entry name" value="ABC_TRANSPORTER_2"/>
    <property type="match status" value="1"/>
</dbReference>
<evidence type="ECO:0000256" key="1">
    <source>
        <dbReference type="ARBA" id="ARBA00004651"/>
    </source>
</evidence>
<feature type="domain" description="ABC transmembrane type-1" evidence="10">
    <location>
        <begin position="30"/>
        <end position="412"/>
    </location>
</feature>
<dbReference type="Pfam" id="PF00664">
    <property type="entry name" value="ABC_membrane"/>
    <property type="match status" value="1"/>
</dbReference>
<accession>A0A350H8N0</accession>
<dbReference type="SUPFAM" id="SSF52540">
    <property type="entry name" value="P-loop containing nucleoside triphosphate hydrolases"/>
    <property type="match status" value="1"/>
</dbReference>
<dbReference type="InterPro" id="IPR011527">
    <property type="entry name" value="ABC1_TM_dom"/>
</dbReference>
<dbReference type="PANTHER" id="PTHR43394">
    <property type="entry name" value="ATP-DEPENDENT PERMEASE MDL1, MITOCHONDRIAL"/>
    <property type="match status" value="1"/>
</dbReference>
<dbReference type="SUPFAM" id="SSF90123">
    <property type="entry name" value="ABC transporter transmembrane region"/>
    <property type="match status" value="1"/>
</dbReference>
<keyword evidence="4" id="KW-0547">Nucleotide-binding</keyword>
<dbReference type="InterPro" id="IPR003439">
    <property type="entry name" value="ABC_transporter-like_ATP-bd"/>
</dbReference>
<dbReference type="Gene3D" id="3.40.50.300">
    <property type="entry name" value="P-loop containing nucleotide triphosphate hydrolases"/>
    <property type="match status" value="1"/>
</dbReference>
<proteinExistence type="predicted"/>
<dbReference type="Gene3D" id="1.20.1560.10">
    <property type="entry name" value="ABC transporter type 1, transmembrane domain"/>
    <property type="match status" value="1"/>
</dbReference>
<dbReference type="GO" id="GO:0005524">
    <property type="term" value="F:ATP binding"/>
    <property type="evidence" value="ECO:0007669"/>
    <property type="project" value="UniProtKB-KW"/>
</dbReference>
<dbReference type="FunFam" id="3.40.50.300:FF:000287">
    <property type="entry name" value="Multidrug ABC transporter ATP-binding protein"/>
    <property type="match status" value="1"/>
</dbReference>
<dbReference type="InterPro" id="IPR003593">
    <property type="entry name" value="AAA+_ATPase"/>
</dbReference>
<dbReference type="PANTHER" id="PTHR43394:SF1">
    <property type="entry name" value="ATP-BINDING CASSETTE SUB-FAMILY B MEMBER 10, MITOCHONDRIAL"/>
    <property type="match status" value="1"/>
</dbReference>
<gene>
    <name evidence="11" type="ORF">DCW38_01780</name>
</gene>
<dbReference type="Pfam" id="PF00005">
    <property type="entry name" value="ABC_tran"/>
    <property type="match status" value="1"/>
</dbReference>